<comment type="cofactor">
    <cofactor evidence="1">
        <name>a divalent metal cation</name>
        <dbReference type="ChEBI" id="CHEBI:60240"/>
    </cofactor>
</comment>
<dbReference type="PANTHER" id="PTHR22930:SF85">
    <property type="entry name" value="GH03217P-RELATED"/>
    <property type="match status" value="1"/>
</dbReference>
<dbReference type="GO" id="GO:0004518">
    <property type="term" value="F:nuclease activity"/>
    <property type="evidence" value="ECO:0007669"/>
    <property type="project" value="UniProtKB-KW"/>
</dbReference>
<keyword evidence="5" id="KW-0479">Metal-binding</keyword>
<name>A0A0C9ZLH6_9AGAM</name>
<reference evidence="9 10" key="1">
    <citation type="submission" date="2014-04" db="EMBL/GenBank/DDBJ databases">
        <authorList>
            <consortium name="DOE Joint Genome Institute"/>
            <person name="Kuo A."/>
            <person name="Ruytinx J."/>
            <person name="Rineau F."/>
            <person name="Colpaert J."/>
            <person name="Kohler A."/>
            <person name="Nagy L.G."/>
            <person name="Floudas D."/>
            <person name="Copeland A."/>
            <person name="Barry K.W."/>
            <person name="Cichocki N."/>
            <person name="Veneault-Fourrey C."/>
            <person name="LaButti K."/>
            <person name="Lindquist E.A."/>
            <person name="Lipzen A."/>
            <person name="Lundell T."/>
            <person name="Morin E."/>
            <person name="Murat C."/>
            <person name="Sun H."/>
            <person name="Tunlid A."/>
            <person name="Henrissat B."/>
            <person name="Grigoriev I.V."/>
            <person name="Hibbett D.S."/>
            <person name="Martin F."/>
            <person name="Nordberg H.P."/>
            <person name="Cantor M.N."/>
            <person name="Hua S.X."/>
        </authorList>
    </citation>
    <scope>NUCLEOTIDE SEQUENCE [LARGE SCALE GENOMIC DNA]</scope>
    <source>
        <strain evidence="9 10">UH-Slu-Lm8-n1</strain>
    </source>
</reference>
<evidence type="ECO:0000256" key="3">
    <source>
        <dbReference type="ARBA" id="ARBA00006958"/>
    </source>
</evidence>
<keyword evidence="4" id="KW-0540">Nuclease</keyword>
<comment type="similarity">
    <text evidence="3">Belongs to the HARBI1 family.</text>
</comment>
<evidence type="ECO:0000313" key="9">
    <source>
        <dbReference type="EMBL" id="KIK38345.1"/>
    </source>
</evidence>
<dbReference type="InterPro" id="IPR027806">
    <property type="entry name" value="HARBI1_dom"/>
</dbReference>
<dbReference type="GO" id="GO:0005634">
    <property type="term" value="C:nucleus"/>
    <property type="evidence" value="ECO:0007669"/>
    <property type="project" value="UniProtKB-SubCell"/>
</dbReference>
<dbReference type="GO" id="GO:0046872">
    <property type="term" value="F:metal ion binding"/>
    <property type="evidence" value="ECO:0007669"/>
    <property type="project" value="UniProtKB-KW"/>
</dbReference>
<evidence type="ECO:0000256" key="1">
    <source>
        <dbReference type="ARBA" id="ARBA00001968"/>
    </source>
</evidence>
<dbReference type="InParanoid" id="A0A0C9ZLH6"/>
<feature type="domain" description="DDE Tnp4" evidence="8">
    <location>
        <begin position="188"/>
        <end position="304"/>
    </location>
</feature>
<dbReference type="STRING" id="930992.A0A0C9ZLH6"/>
<dbReference type="Pfam" id="PF13359">
    <property type="entry name" value="DDE_Tnp_4"/>
    <property type="match status" value="1"/>
</dbReference>
<gene>
    <name evidence="9" type="ORF">CY34DRAFT_91146</name>
</gene>
<accession>A0A0C9ZLH6</accession>
<sequence length="317" mass="35759">MSETSDGSGTSDGSVLIHEEYARIIGSLTALRDEVQMARVLHTPDEPPMRAPQIQLLDHFTIHRPDLFRMKLRVNPDIFDDILDQISDHPVFYNQSNNPQLPVAVQLAIFLNRAGHYGNAASNQDICQWAGISIGSVTNCTNRVMTALLEQHDTFINFPALDSDDAARARRYVQSKSCLEWRNGILAVDGSLFNLFQKPGHYGESFYTRKSQYSLNCQAVILPHNLAIVDYSIGHTGSAHDAFAFQSTRVFQQHEALLGDNHWIWADSAYPLETWCIPPFKKPPNGALTAEQKVFNTALSKVHLFFIFQFLDVHLIY</sequence>
<dbReference type="InterPro" id="IPR045249">
    <property type="entry name" value="HARBI1-like"/>
</dbReference>
<proteinExistence type="inferred from homology"/>
<evidence type="ECO:0000313" key="10">
    <source>
        <dbReference type="Proteomes" id="UP000054485"/>
    </source>
</evidence>
<evidence type="ECO:0000256" key="6">
    <source>
        <dbReference type="ARBA" id="ARBA00022801"/>
    </source>
</evidence>
<evidence type="ECO:0000259" key="8">
    <source>
        <dbReference type="Pfam" id="PF13359"/>
    </source>
</evidence>
<evidence type="ECO:0000256" key="7">
    <source>
        <dbReference type="ARBA" id="ARBA00023242"/>
    </source>
</evidence>
<dbReference type="OrthoDB" id="2687688at2759"/>
<dbReference type="EMBL" id="KN835398">
    <property type="protein sequence ID" value="KIK38345.1"/>
    <property type="molecule type" value="Genomic_DNA"/>
</dbReference>
<keyword evidence="10" id="KW-1185">Reference proteome</keyword>
<dbReference type="HOGENOM" id="CLU_018552_1_4_1"/>
<reference evidence="10" key="2">
    <citation type="submission" date="2015-01" db="EMBL/GenBank/DDBJ databases">
        <title>Evolutionary Origins and Diversification of the Mycorrhizal Mutualists.</title>
        <authorList>
            <consortium name="DOE Joint Genome Institute"/>
            <consortium name="Mycorrhizal Genomics Consortium"/>
            <person name="Kohler A."/>
            <person name="Kuo A."/>
            <person name="Nagy L.G."/>
            <person name="Floudas D."/>
            <person name="Copeland A."/>
            <person name="Barry K.W."/>
            <person name="Cichocki N."/>
            <person name="Veneault-Fourrey C."/>
            <person name="LaButti K."/>
            <person name="Lindquist E.A."/>
            <person name="Lipzen A."/>
            <person name="Lundell T."/>
            <person name="Morin E."/>
            <person name="Murat C."/>
            <person name="Riley R."/>
            <person name="Ohm R."/>
            <person name="Sun H."/>
            <person name="Tunlid A."/>
            <person name="Henrissat B."/>
            <person name="Grigoriev I.V."/>
            <person name="Hibbett D.S."/>
            <person name="Martin F."/>
        </authorList>
    </citation>
    <scope>NUCLEOTIDE SEQUENCE [LARGE SCALE GENOMIC DNA]</scope>
    <source>
        <strain evidence="10">UH-Slu-Lm8-n1</strain>
    </source>
</reference>
<dbReference type="Proteomes" id="UP000054485">
    <property type="component" value="Unassembled WGS sequence"/>
</dbReference>
<dbReference type="AlphaFoldDB" id="A0A0C9ZLH6"/>
<evidence type="ECO:0000256" key="4">
    <source>
        <dbReference type="ARBA" id="ARBA00022722"/>
    </source>
</evidence>
<organism evidence="9 10">
    <name type="scientific">Suillus luteus UH-Slu-Lm8-n1</name>
    <dbReference type="NCBI Taxonomy" id="930992"/>
    <lineage>
        <taxon>Eukaryota</taxon>
        <taxon>Fungi</taxon>
        <taxon>Dikarya</taxon>
        <taxon>Basidiomycota</taxon>
        <taxon>Agaricomycotina</taxon>
        <taxon>Agaricomycetes</taxon>
        <taxon>Agaricomycetidae</taxon>
        <taxon>Boletales</taxon>
        <taxon>Suillineae</taxon>
        <taxon>Suillaceae</taxon>
        <taxon>Suillus</taxon>
    </lineage>
</organism>
<evidence type="ECO:0000256" key="2">
    <source>
        <dbReference type="ARBA" id="ARBA00004123"/>
    </source>
</evidence>
<dbReference type="PANTHER" id="PTHR22930">
    <property type="match status" value="1"/>
</dbReference>
<keyword evidence="6" id="KW-0378">Hydrolase</keyword>
<keyword evidence="7" id="KW-0539">Nucleus</keyword>
<comment type="subcellular location">
    <subcellularLocation>
        <location evidence="2">Nucleus</location>
    </subcellularLocation>
</comment>
<protein>
    <recommendedName>
        <fullName evidence="8">DDE Tnp4 domain-containing protein</fullName>
    </recommendedName>
</protein>
<dbReference type="GO" id="GO:0016787">
    <property type="term" value="F:hydrolase activity"/>
    <property type="evidence" value="ECO:0007669"/>
    <property type="project" value="UniProtKB-KW"/>
</dbReference>
<evidence type="ECO:0000256" key="5">
    <source>
        <dbReference type="ARBA" id="ARBA00022723"/>
    </source>
</evidence>